<accession>G7L1S6</accession>
<dbReference type="Pfam" id="PF11987">
    <property type="entry name" value="IF-2"/>
    <property type="match status" value="1"/>
</dbReference>
<dbReference type="SUPFAM" id="SSF50447">
    <property type="entry name" value="Translation proteins"/>
    <property type="match status" value="1"/>
</dbReference>
<sequence>MNEGDTVKPPPPSYRKPVSCIIGDAYTGKTMLLGCIRGKDNLPHIPSSTTHFPAGDAERRMLVVDNAPIRGSYLCDIAILVVDIMHDHDDGLHPDSLNLLKTTNKQFIVALNMVDMIHHWKTCPNAPFRKALMQQSKGVQDDFHTRVSKVVSQFKTHGLNTDLYYKNITIGGGQTFSIVPTMVKESRICYFYCLSGSNTPLFTSLPTVNKLCRDLNMIFVHLCSSLMMIWTPTCNFHSLEAILKIMKTPQVNIPVSAVNIGPVHKKDVEKASAMLEKKPEYAVVLAFPAMVTPGAWQLAHKLGVKIFISDKMHHLFDRFKTYMNNIKEAQKKDSADEACVLKIKPNFVFNHKDPIVLGVDVLQDCSVLDVCFGYKVVVMRVMLCIGNPICIPSQKNIDIGRIASIENNLKPVDKAKKGQQVVIKIVGSSSEERQKMFGRHFWIDELVSHNTG</sequence>
<evidence type="ECO:0000259" key="3">
    <source>
        <dbReference type="Pfam" id="PF11987"/>
    </source>
</evidence>
<dbReference type="Gene3D" id="3.40.50.300">
    <property type="entry name" value="P-loop containing nucleotide triphosphate hydrolases"/>
    <property type="match status" value="1"/>
</dbReference>
<dbReference type="SUPFAM" id="SSF52156">
    <property type="entry name" value="Initiation factor IF2/eIF5b, domain 3"/>
    <property type="match status" value="1"/>
</dbReference>
<dbReference type="GO" id="GO:0006413">
    <property type="term" value="P:translational initiation"/>
    <property type="evidence" value="ECO:0000318"/>
    <property type="project" value="GO_Central"/>
</dbReference>
<dbReference type="InterPro" id="IPR023115">
    <property type="entry name" value="TIF_IF2_dom3"/>
</dbReference>
<dbReference type="GO" id="GO:0005525">
    <property type="term" value="F:GTP binding"/>
    <property type="evidence" value="ECO:0007669"/>
    <property type="project" value="UniProtKB-KW"/>
</dbReference>
<dbReference type="InterPro" id="IPR009000">
    <property type="entry name" value="Transl_B-barrel_sf"/>
</dbReference>
<dbReference type="AlphaFoldDB" id="G7L1S6"/>
<dbReference type="eggNOG" id="KOG0987">
    <property type="taxonomic scope" value="Eukaryota"/>
</dbReference>
<evidence type="ECO:0000313" key="4">
    <source>
        <dbReference type="EMBL" id="AES81817.2"/>
    </source>
</evidence>
<reference evidence="4 6" key="1">
    <citation type="journal article" date="2011" name="Nature">
        <title>The Medicago genome provides insight into the evolution of rhizobial symbioses.</title>
        <authorList>
            <person name="Young N.D."/>
            <person name="Debelle F."/>
            <person name="Oldroyd G.E."/>
            <person name="Geurts R."/>
            <person name="Cannon S.B."/>
            <person name="Udvardi M.K."/>
            <person name="Benedito V.A."/>
            <person name="Mayer K.F."/>
            <person name="Gouzy J."/>
            <person name="Schoof H."/>
            <person name="Van de Peer Y."/>
            <person name="Proost S."/>
            <person name="Cook D.R."/>
            <person name="Meyers B.C."/>
            <person name="Spannagl M."/>
            <person name="Cheung F."/>
            <person name="De Mita S."/>
            <person name="Krishnakumar V."/>
            <person name="Gundlach H."/>
            <person name="Zhou S."/>
            <person name="Mudge J."/>
            <person name="Bharti A.K."/>
            <person name="Murray J.D."/>
            <person name="Naoumkina M.A."/>
            <person name="Rosen B."/>
            <person name="Silverstein K.A."/>
            <person name="Tang H."/>
            <person name="Rombauts S."/>
            <person name="Zhao P.X."/>
            <person name="Zhou P."/>
            <person name="Barbe V."/>
            <person name="Bardou P."/>
            <person name="Bechner M."/>
            <person name="Bellec A."/>
            <person name="Berger A."/>
            <person name="Berges H."/>
            <person name="Bidwell S."/>
            <person name="Bisseling T."/>
            <person name="Choisne N."/>
            <person name="Couloux A."/>
            <person name="Denny R."/>
            <person name="Deshpande S."/>
            <person name="Dai X."/>
            <person name="Doyle J.J."/>
            <person name="Dudez A.M."/>
            <person name="Farmer A.D."/>
            <person name="Fouteau S."/>
            <person name="Franken C."/>
            <person name="Gibelin C."/>
            <person name="Gish J."/>
            <person name="Goldstein S."/>
            <person name="Gonzalez A.J."/>
            <person name="Green P.J."/>
            <person name="Hallab A."/>
            <person name="Hartog M."/>
            <person name="Hua A."/>
            <person name="Humphray S.J."/>
            <person name="Jeong D.H."/>
            <person name="Jing Y."/>
            <person name="Jocker A."/>
            <person name="Kenton S.M."/>
            <person name="Kim D.J."/>
            <person name="Klee K."/>
            <person name="Lai H."/>
            <person name="Lang C."/>
            <person name="Lin S."/>
            <person name="Macmil S.L."/>
            <person name="Magdelenat G."/>
            <person name="Matthews L."/>
            <person name="McCorrison J."/>
            <person name="Monaghan E.L."/>
            <person name="Mun J.H."/>
            <person name="Najar F.Z."/>
            <person name="Nicholson C."/>
            <person name="Noirot C."/>
            <person name="O'Bleness M."/>
            <person name="Paule C.R."/>
            <person name="Poulain J."/>
            <person name="Prion F."/>
            <person name="Qin B."/>
            <person name="Qu C."/>
            <person name="Retzel E.F."/>
            <person name="Riddle C."/>
            <person name="Sallet E."/>
            <person name="Samain S."/>
            <person name="Samson N."/>
            <person name="Sanders I."/>
            <person name="Saurat O."/>
            <person name="Scarpelli C."/>
            <person name="Schiex T."/>
            <person name="Segurens B."/>
            <person name="Severin A.J."/>
            <person name="Sherrier D.J."/>
            <person name="Shi R."/>
            <person name="Sims S."/>
            <person name="Singer S.R."/>
            <person name="Sinharoy S."/>
            <person name="Sterck L."/>
            <person name="Viollet A."/>
            <person name="Wang B.B."/>
            <person name="Wang K."/>
            <person name="Wang M."/>
            <person name="Wang X."/>
            <person name="Warfsmann J."/>
            <person name="Weissenbach J."/>
            <person name="White D.D."/>
            <person name="White J.D."/>
            <person name="Wiley G.B."/>
            <person name="Wincker P."/>
            <person name="Xing Y."/>
            <person name="Yang L."/>
            <person name="Yao Z."/>
            <person name="Ying F."/>
            <person name="Zhai J."/>
            <person name="Zhou L."/>
            <person name="Zuber A."/>
            <person name="Denarie J."/>
            <person name="Dixon R.A."/>
            <person name="May G.D."/>
            <person name="Schwartz D.C."/>
            <person name="Rogers J."/>
            <person name="Quetier F."/>
            <person name="Town C.D."/>
            <person name="Roe B.A."/>
        </authorList>
    </citation>
    <scope>NUCLEOTIDE SEQUENCE [LARGE SCALE GENOMIC DNA]</scope>
    <source>
        <strain evidence="4">A17</strain>
        <strain evidence="5 6">cv. Jemalong A17</strain>
    </source>
</reference>
<evidence type="ECO:0000256" key="2">
    <source>
        <dbReference type="ARBA" id="ARBA00023134"/>
    </source>
</evidence>
<organism evidence="4 6">
    <name type="scientific">Medicago truncatula</name>
    <name type="common">Barrel medic</name>
    <name type="synonym">Medicago tribuloides</name>
    <dbReference type="NCBI Taxonomy" id="3880"/>
    <lineage>
        <taxon>Eukaryota</taxon>
        <taxon>Viridiplantae</taxon>
        <taxon>Streptophyta</taxon>
        <taxon>Embryophyta</taxon>
        <taxon>Tracheophyta</taxon>
        <taxon>Spermatophyta</taxon>
        <taxon>Magnoliopsida</taxon>
        <taxon>eudicotyledons</taxon>
        <taxon>Gunneridae</taxon>
        <taxon>Pentapetalae</taxon>
        <taxon>rosids</taxon>
        <taxon>fabids</taxon>
        <taxon>Fabales</taxon>
        <taxon>Fabaceae</taxon>
        <taxon>Papilionoideae</taxon>
        <taxon>50 kb inversion clade</taxon>
        <taxon>NPAAA clade</taxon>
        <taxon>Hologalegina</taxon>
        <taxon>IRL clade</taxon>
        <taxon>Trifolieae</taxon>
        <taxon>Medicago</taxon>
    </lineage>
</organism>
<dbReference type="SUPFAM" id="SSF52540">
    <property type="entry name" value="P-loop containing nucleoside triphosphate hydrolases"/>
    <property type="match status" value="1"/>
</dbReference>
<dbReference type="EnsemblPlants" id="AES81817">
    <property type="protein sequence ID" value="AES81817"/>
    <property type="gene ID" value="MTR_7g100900"/>
</dbReference>
<dbReference type="PANTHER" id="PTHR43381:SF4">
    <property type="entry name" value="EUKARYOTIC TRANSLATION INITIATION FACTOR 5B"/>
    <property type="match status" value="1"/>
</dbReference>
<proteinExistence type="predicted"/>
<keyword evidence="4" id="KW-0648">Protein biosynthesis</keyword>
<dbReference type="Gene3D" id="2.40.30.10">
    <property type="entry name" value="Translation factors"/>
    <property type="match status" value="1"/>
</dbReference>
<dbReference type="GO" id="GO:0005737">
    <property type="term" value="C:cytoplasm"/>
    <property type="evidence" value="ECO:0000318"/>
    <property type="project" value="GO_Central"/>
</dbReference>
<dbReference type="GO" id="GO:0003743">
    <property type="term" value="F:translation initiation factor activity"/>
    <property type="evidence" value="ECO:0000318"/>
    <property type="project" value="GO_Central"/>
</dbReference>
<dbReference type="STRING" id="3880.G7L1S6"/>
<gene>
    <name evidence="4" type="ordered locus">MTR_7g100900</name>
</gene>
<evidence type="ECO:0000313" key="6">
    <source>
        <dbReference type="Proteomes" id="UP000002051"/>
    </source>
</evidence>
<dbReference type="eggNOG" id="KOG1144">
    <property type="taxonomic scope" value="Eukaryota"/>
</dbReference>
<dbReference type="PANTHER" id="PTHR43381">
    <property type="entry name" value="TRANSLATION INITIATION FACTOR IF-2-RELATED"/>
    <property type="match status" value="1"/>
</dbReference>
<dbReference type="EMBL" id="CM001223">
    <property type="protein sequence ID" value="AES81817.2"/>
    <property type="molecule type" value="Genomic_DNA"/>
</dbReference>
<dbReference type="PaxDb" id="3880-AES81817"/>
<dbReference type="HOGENOM" id="CLU_606055_0_0_1"/>
<accession>A0A0C3WDW5</accession>
<name>G7L1S6_MEDTR</name>
<dbReference type="Gene3D" id="3.40.50.10050">
    <property type="entry name" value="Translation initiation factor IF- 2, domain 3"/>
    <property type="match status" value="1"/>
</dbReference>
<keyword evidence="6" id="KW-1185">Reference proteome</keyword>
<dbReference type="Proteomes" id="UP000002051">
    <property type="component" value="Unassembled WGS sequence"/>
</dbReference>
<keyword evidence="1" id="KW-0547">Nucleotide-binding</keyword>
<feature type="domain" description="Translation initiation factor IF- 2" evidence="3">
    <location>
        <begin position="238"/>
        <end position="320"/>
    </location>
</feature>
<reference evidence="5" key="3">
    <citation type="submission" date="2015-04" db="UniProtKB">
        <authorList>
            <consortium name="EnsemblPlants"/>
        </authorList>
    </citation>
    <scope>IDENTIFICATION</scope>
    <source>
        <strain evidence="5">cv. Jemalong A17</strain>
    </source>
</reference>
<keyword evidence="4" id="KW-0396">Initiation factor</keyword>
<evidence type="ECO:0000313" key="5">
    <source>
        <dbReference type="EnsemblPlants" id="AES81817"/>
    </source>
</evidence>
<dbReference type="InterPro" id="IPR015760">
    <property type="entry name" value="TIF_IF2"/>
</dbReference>
<reference evidence="4 6" key="2">
    <citation type="journal article" date="2014" name="BMC Genomics">
        <title>An improved genome release (version Mt4.0) for the model legume Medicago truncatula.</title>
        <authorList>
            <person name="Tang H."/>
            <person name="Krishnakumar V."/>
            <person name="Bidwell S."/>
            <person name="Rosen B."/>
            <person name="Chan A."/>
            <person name="Zhou S."/>
            <person name="Gentzbittel L."/>
            <person name="Childs K.L."/>
            <person name="Yandell M."/>
            <person name="Gundlach H."/>
            <person name="Mayer K.F."/>
            <person name="Schwartz D.C."/>
            <person name="Town C.D."/>
        </authorList>
    </citation>
    <scope>GENOME REANNOTATION</scope>
    <source>
        <strain evidence="5 6">cv. Jemalong A17</strain>
    </source>
</reference>
<evidence type="ECO:0000256" key="1">
    <source>
        <dbReference type="ARBA" id="ARBA00022741"/>
    </source>
</evidence>
<dbReference type="InterPro" id="IPR027417">
    <property type="entry name" value="P-loop_NTPase"/>
</dbReference>
<dbReference type="InterPro" id="IPR036925">
    <property type="entry name" value="TIF_IF2_dom3_sf"/>
</dbReference>
<keyword evidence="2" id="KW-0342">GTP-binding</keyword>
<protein>
    <submittedName>
        <fullName evidence="4">Translation initiation factor IF-2, putative</fullName>
    </submittedName>
</protein>